<evidence type="ECO:0000313" key="9">
    <source>
        <dbReference type="Proteomes" id="UP000759131"/>
    </source>
</evidence>
<proteinExistence type="inferred from homology"/>
<gene>
    <name evidence="8" type="ORF">OSB1V03_LOCUS17481</name>
</gene>
<dbReference type="SUPFAM" id="SSF53383">
    <property type="entry name" value="PLP-dependent transferases"/>
    <property type="match status" value="1"/>
</dbReference>
<dbReference type="FunFam" id="3.40.640.10:FF:000024">
    <property type="entry name" value="Kynurenine--oxoglutarate transaminase 3"/>
    <property type="match status" value="1"/>
</dbReference>
<comment type="similarity">
    <text evidence="2">Belongs to the class-I pyridoxal-phosphate-dependent aminotransferase family.</text>
</comment>
<dbReference type="Pfam" id="PF00155">
    <property type="entry name" value="Aminotran_1_2"/>
    <property type="match status" value="1"/>
</dbReference>
<dbReference type="CDD" id="cd00609">
    <property type="entry name" value="AAT_like"/>
    <property type="match status" value="1"/>
</dbReference>
<evidence type="ECO:0000256" key="6">
    <source>
        <dbReference type="ARBA" id="ARBA00024016"/>
    </source>
</evidence>
<keyword evidence="4" id="KW-0808">Transferase</keyword>
<dbReference type="AlphaFoldDB" id="A0A7R9LBK5"/>
<name>A0A7R9LBK5_9ACAR</name>
<dbReference type="PANTHER" id="PTHR43807:SF20">
    <property type="entry name" value="FI04487P"/>
    <property type="match status" value="1"/>
</dbReference>
<dbReference type="Gene3D" id="3.90.1150.10">
    <property type="entry name" value="Aspartate Aminotransferase, domain 1"/>
    <property type="match status" value="1"/>
</dbReference>
<evidence type="ECO:0000256" key="5">
    <source>
        <dbReference type="ARBA" id="ARBA00022898"/>
    </source>
</evidence>
<accession>A0A7R9LBK5</accession>
<feature type="domain" description="Aminotransferase class I/classII large" evidence="7">
    <location>
        <begin position="8"/>
        <end position="383"/>
    </location>
</feature>
<keyword evidence="9" id="KW-1185">Reference proteome</keyword>
<dbReference type="EMBL" id="OC875731">
    <property type="protein sequence ID" value="CAD7638665.1"/>
    <property type="molecule type" value="Genomic_DNA"/>
</dbReference>
<keyword evidence="3" id="KW-0032">Aminotransferase</keyword>
<dbReference type="PANTHER" id="PTHR43807">
    <property type="entry name" value="FI04487P"/>
    <property type="match status" value="1"/>
</dbReference>
<sequence>MAVQSNAIDVSYGYPDYNPPQHMLDALREVTANHTSWRLHQYSHPRGEARLRRAIAKLNAPLMRRHIDADREILVTLGAIQSLDFAARAFVNAGDEVVLFSPRFMYYEPIIRLVGGVPIHIPLKTLNGQKPRQSNDLSFDRKQLEAAFNNRTKMIWLNNPNNPSGKVFTEEELLFIGQLCERYDVIVMADEVGQYYHFEGQPHITFASLPGMWKRTITVMSGGKTFSSTGWRIGWAVGPEELLYGMTVGVMAAVLAVPTPIQTAFAMGLEVEMERLNTNQSYFSRLVRESVAKRDRFIKMFDELGIDVVKPNAGYFIVADFINVVHKIDLSLEKDRRFGLQLSLWLIHQKNLVTLPGKLLYHLDQNSGSEFVLRMCFLKTDDTINQIESVLKSTFGTKS</sequence>
<dbReference type="InterPro" id="IPR015421">
    <property type="entry name" value="PyrdxlP-dep_Trfase_major"/>
</dbReference>
<dbReference type="InterPro" id="IPR015422">
    <property type="entry name" value="PyrdxlP-dep_Trfase_small"/>
</dbReference>
<dbReference type="InterPro" id="IPR015424">
    <property type="entry name" value="PyrdxlP-dep_Trfase"/>
</dbReference>
<dbReference type="OrthoDB" id="7042322at2759"/>
<comment type="pathway">
    <text evidence="6">Amino-acid degradation; L-kynurenine degradation; kynurenate from L-kynurenine: step 1/2.</text>
</comment>
<dbReference type="EMBL" id="CAJPIZ010021156">
    <property type="protein sequence ID" value="CAG2117528.1"/>
    <property type="molecule type" value="Genomic_DNA"/>
</dbReference>
<evidence type="ECO:0000256" key="3">
    <source>
        <dbReference type="ARBA" id="ARBA00022576"/>
    </source>
</evidence>
<dbReference type="GO" id="GO:0016212">
    <property type="term" value="F:kynurenine-oxoglutarate transaminase activity"/>
    <property type="evidence" value="ECO:0007669"/>
    <property type="project" value="TreeGrafter"/>
</dbReference>
<dbReference type="Gene3D" id="3.40.640.10">
    <property type="entry name" value="Type I PLP-dependent aspartate aminotransferase-like (Major domain)"/>
    <property type="match status" value="1"/>
</dbReference>
<evidence type="ECO:0000256" key="4">
    <source>
        <dbReference type="ARBA" id="ARBA00022679"/>
    </source>
</evidence>
<evidence type="ECO:0000256" key="2">
    <source>
        <dbReference type="ARBA" id="ARBA00007441"/>
    </source>
</evidence>
<dbReference type="Proteomes" id="UP000759131">
    <property type="component" value="Unassembled WGS sequence"/>
</dbReference>
<reference evidence="8" key="1">
    <citation type="submission" date="2020-11" db="EMBL/GenBank/DDBJ databases">
        <authorList>
            <person name="Tran Van P."/>
        </authorList>
    </citation>
    <scope>NUCLEOTIDE SEQUENCE</scope>
</reference>
<dbReference type="GO" id="GO:0030170">
    <property type="term" value="F:pyridoxal phosphate binding"/>
    <property type="evidence" value="ECO:0007669"/>
    <property type="project" value="InterPro"/>
</dbReference>
<evidence type="ECO:0000256" key="1">
    <source>
        <dbReference type="ARBA" id="ARBA00001933"/>
    </source>
</evidence>
<organism evidence="8">
    <name type="scientific">Medioppia subpectinata</name>
    <dbReference type="NCBI Taxonomy" id="1979941"/>
    <lineage>
        <taxon>Eukaryota</taxon>
        <taxon>Metazoa</taxon>
        <taxon>Ecdysozoa</taxon>
        <taxon>Arthropoda</taxon>
        <taxon>Chelicerata</taxon>
        <taxon>Arachnida</taxon>
        <taxon>Acari</taxon>
        <taxon>Acariformes</taxon>
        <taxon>Sarcoptiformes</taxon>
        <taxon>Oribatida</taxon>
        <taxon>Brachypylina</taxon>
        <taxon>Oppioidea</taxon>
        <taxon>Oppiidae</taxon>
        <taxon>Medioppia</taxon>
    </lineage>
</organism>
<comment type="cofactor">
    <cofactor evidence="1">
        <name>pyridoxal 5'-phosphate</name>
        <dbReference type="ChEBI" id="CHEBI:597326"/>
    </cofactor>
</comment>
<dbReference type="InterPro" id="IPR004839">
    <property type="entry name" value="Aminotransferase_I/II_large"/>
</dbReference>
<protein>
    <recommendedName>
        <fullName evidence="7">Aminotransferase class I/classII large domain-containing protein</fullName>
    </recommendedName>
</protein>
<dbReference type="GO" id="GO:0005739">
    <property type="term" value="C:mitochondrion"/>
    <property type="evidence" value="ECO:0007669"/>
    <property type="project" value="TreeGrafter"/>
</dbReference>
<dbReference type="InterPro" id="IPR051326">
    <property type="entry name" value="Kynurenine-oxoglutarate_AT"/>
</dbReference>
<evidence type="ECO:0000259" key="7">
    <source>
        <dbReference type="Pfam" id="PF00155"/>
    </source>
</evidence>
<evidence type="ECO:0000313" key="8">
    <source>
        <dbReference type="EMBL" id="CAD7638665.1"/>
    </source>
</evidence>
<keyword evidence="5" id="KW-0663">Pyridoxal phosphate</keyword>